<protein>
    <submittedName>
        <fullName evidence="1">Uncharacterized protein</fullName>
    </submittedName>
</protein>
<sequence length="80" mass="9057">MVWGGSIRRISGLRFSNLFSSDAKTQAREARSNRKSLTGLDIQRPYGYASERAATLNGKIFCPLRVSTEAKQRKLRKTRP</sequence>
<keyword evidence="2" id="KW-1185">Reference proteome</keyword>
<evidence type="ECO:0000313" key="1">
    <source>
        <dbReference type="EMBL" id="KAF1977968.1"/>
    </source>
</evidence>
<accession>A0A6A5VMP6</accession>
<organism evidence="1 2">
    <name type="scientific">Bimuria novae-zelandiae CBS 107.79</name>
    <dbReference type="NCBI Taxonomy" id="1447943"/>
    <lineage>
        <taxon>Eukaryota</taxon>
        <taxon>Fungi</taxon>
        <taxon>Dikarya</taxon>
        <taxon>Ascomycota</taxon>
        <taxon>Pezizomycotina</taxon>
        <taxon>Dothideomycetes</taxon>
        <taxon>Pleosporomycetidae</taxon>
        <taxon>Pleosporales</taxon>
        <taxon>Massarineae</taxon>
        <taxon>Didymosphaeriaceae</taxon>
        <taxon>Bimuria</taxon>
    </lineage>
</organism>
<evidence type="ECO:0000313" key="2">
    <source>
        <dbReference type="Proteomes" id="UP000800036"/>
    </source>
</evidence>
<dbReference type="EMBL" id="ML976662">
    <property type="protein sequence ID" value="KAF1977968.1"/>
    <property type="molecule type" value="Genomic_DNA"/>
</dbReference>
<proteinExistence type="predicted"/>
<gene>
    <name evidence="1" type="ORF">BU23DRAFT_277337</name>
</gene>
<name>A0A6A5VMP6_9PLEO</name>
<dbReference type="Proteomes" id="UP000800036">
    <property type="component" value="Unassembled WGS sequence"/>
</dbReference>
<reference evidence="1" key="1">
    <citation type="journal article" date="2020" name="Stud. Mycol.">
        <title>101 Dothideomycetes genomes: a test case for predicting lifestyles and emergence of pathogens.</title>
        <authorList>
            <person name="Haridas S."/>
            <person name="Albert R."/>
            <person name="Binder M."/>
            <person name="Bloem J."/>
            <person name="Labutti K."/>
            <person name="Salamov A."/>
            <person name="Andreopoulos B."/>
            <person name="Baker S."/>
            <person name="Barry K."/>
            <person name="Bills G."/>
            <person name="Bluhm B."/>
            <person name="Cannon C."/>
            <person name="Castanera R."/>
            <person name="Culley D."/>
            <person name="Daum C."/>
            <person name="Ezra D."/>
            <person name="Gonzalez J."/>
            <person name="Henrissat B."/>
            <person name="Kuo A."/>
            <person name="Liang C."/>
            <person name="Lipzen A."/>
            <person name="Lutzoni F."/>
            <person name="Magnuson J."/>
            <person name="Mondo S."/>
            <person name="Nolan M."/>
            <person name="Ohm R."/>
            <person name="Pangilinan J."/>
            <person name="Park H.-J."/>
            <person name="Ramirez L."/>
            <person name="Alfaro M."/>
            <person name="Sun H."/>
            <person name="Tritt A."/>
            <person name="Yoshinaga Y."/>
            <person name="Zwiers L.-H."/>
            <person name="Turgeon B."/>
            <person name="Goodwin S."/>
            <person name="Spatafora J."/>
            <person name="Crous P."/>
            <person name="Grigoriev I."/>
        </authorList>
    </citation>
    <scope>NUCLEOTIDE SEQUENCE</scope>
    <source>
        <strain evidence="1">CBS 107.79</strain>
    </source>
</reference>
<dbReference type="AlphaFoldDB" id="A0A6A5VMP6"/>